<reference evidence="2" key="2">
    <citation type="journal article" date="2015" name="Data Brief">
        <title>Shoot transcriptome of the giant reed, Arundo donax.</title>
        <authorList>
            <person name="Barrero R.A."/>
            <person name="Guerrero F.D."/>
            <person name="Moolhuijzen P."/>
            <person name="Goolsby J.A."/>
            <person name="Tidwell J."/>
            <person name="Bellgard S.E."/>
            <person name="Bellgard M.I."/>
        </authorList>
    </citation>
    <scope>NUCLEOTIDE SEQUENCE</scope>
    <source>
        <tissue evidence="2">Shoot tissue taken approximately 20 cm above the soil surface</tissue>
    </source>
</reference>
<feature type="transmembrane region" description="Helical" evidence="1">
    <location>
        <begin position="21"/>
        <end position="43"/>
    </location>
</feature>
<dbReference type="AlphaFoldDB" id="A0A0A9D7V7"/>
<name>A0A0A9D7V7_ARUDO</name>
<accession>A0A0A9D7V7</accession>
<dbReference type="EMBL" id="GBRH01215117">
    <property type="protein sequence ID" value="JAD82778.1"/>
    <property type="molecule type" value="Transcribed_RNA"/>
</dbReference>
<protein>
    <submittedName>
        <fullName evidence="2">Uncharacterized protein</fullName>
    </submittedName>
</protein>
<sequence>MTLEHGRRGIMWLRFSCSSCPIYYRVVINLGNAVACCIMWHFFLPIVHQEKNLNPPDLNLSVILLIIVN</sequence>
<reference evidence="2" key="1">
    <citation type="submission" date="2014-09" db="EMBL/GenBank/DDBJ databases">
        <authorList>
            <person name="Magalhaes I.L.F."/>
            <person name="Oliveira U."/>
            <person name="Santos F.R."/>
            <person name="Vidigal T.H.D.A."/>
            <person name="Brescovit A.D."/>
            <person name="Santos A.J."/>
        </authorList>
    </citation>
    <scope>NUCLEOTIDE SEQUENCE</scope>
    <source>
        <tissue evidence="2">Shoot tissue taken approximately 20 cm above the soil surface</tissue>
    </source>
</reference>
<evidence type="ECO:0000256" key="1">
    <source>
        <dbReference type="SAM" id="Phobius"/>
    </source>
</evidence>
<keyword evidence="1" id="KW-1133">Transmembrane helix</keyword>
<organism evidence="2">
    <name type="scientific">Arundo donax</name>
    <name type="common">Giant reed</name>
    <name type="synonym">Donax arundinaceus</name>
    <dbReference type="NCBI Taxonomy" id="35708"/>
    <lineage>
        <taxon>Eukaryota</taxon>
        <taxon>Viridiplantae</taxon>
        <taxon>Streptophyta</taxon>
        <taxon>Embryophyta</taxon>
        <taxon>Tracheophyta</taxon>
        <taxon>Spermatophyta</taxon>
        <taxon>Magnoliopsida</taxon>
        <taxon>Liliopsida</taxon>
        <taxon>Poales</taxon>
        <taxon>Poaceae</taxon>
        <taxon>PACMAD clade</taxon>
        <taxon>Arundinoideae</taxon>
        <taxon>Arundineae</taxon>
        <taxon>Arundo</taxon>
    </lineage>
</organism>
<evidence type="ECO:0000313" key="2">
    <source>
        <dbReference type="EMBL" id="JAD82778.1"/>
    </source>
</evidence>
<keyword evidence="1" id="KW-0472">Membrane</keyword>
<proteinExistence type="predicted"/>
<keyword evidence="1" id="KW-0812">Transmembrane</keyword>